<accession>A0AAU8GWI8</accession>
<proteinExistence type="predicted"/>
<dbReference type="AlphaFoldDB" id="A0AAU8GWI8"/>
<organism evidence="1">
    <name type="scientific">Thermodesulfovibrio autotrophicus</name>
    <dbReference type="NCBI Taxonomy" id="3118333"/>
    <lineage>
        <taxon>Bacteria</taxon>
        <taxon>Pseudomonadati</taxon>
        <taxon>Nitrospirota</taxon>
        <taxon>Thermodesulfovibrionia</taxon>
        <taxon>Thermodesulfovibrionales</taxon>
        <taxon>Thermodesulfovibrionaceae</taxon>
        <taxon>Thermodesulfovibrio</taxon>
    </lineage>
</organism>
<protein>
    <submittedName>
        <fullName evidence="1">Uncharacterized protein</fullName>
    </submittedName>
</protein>
<dbReference type="EMBL" id="CP144373">
    <property type="protein sequence ID" value="XCH46881.1"/>
    <property type="molecule type" value="Genomic_DNA"/>
</dbReference>
<sequence>MLYFTDKNNLTNVSYEFNYDESLQKVVCIFNEEFSFPVDILPEDLKEGYSIFIMGYDFTSLFGKLLYKFEITNEFIIDLKAHLKFYDKIKKEPISMIS</sequence>
<dbReference type="KEGG" id="taut:V4D30_01050"/>
<reference evidence="1" key="1">
    <citation type="submission" date="2024-01" db="EMBL/GenBank/DDBJ databases">
        <title>The first autotrophic representatives of the genus Thermodesulfovibrio.</title>
        <authorList>
            <person name="Maltseva A.I."/>
            <person name="Elcheninov A.G."/>
            <person name="Kublanov I.V."/>
            <person name="Lebedinsky A.V."/>
            <person name="Frolov E.N."/>
        </authorList>
    </citation>
    <scope>NUCLEOTIDE SEQUENCE</scope>
    <source>
        <strain evidence="1">3907-1M</strain>
    </source>
</reference>
<dbReference type="RefSeq" id="WP_353684405.1">
    <property type="nucleotide sequence ID" value="NZ_CP144373.1"/>
</dbReference>
<evidence type="ECO:0000313" key="1">
    <source>
        <dbReference type="EMBL" id="XCH46881.1"/>
    </source>
</evidence>
<gene>
    <name evidence="1" type="ORF">V4D30_01050</name>
</gene>
<name>A0AAU8GWI8_9BACT</name>